<dbReference type="eggNOG" id="COG2312">
    <property type="taxonomic scope" value="Bacteria"/>
</dbReference>
<dbReference type="Pfam" id="PF05139">
    <property type="entry name" value="Erythro_esteras"/>
    <property type="match status" value="1"/>
</dbReference>
<dbReference type="KEGG" id="csg:Cylst_4096"/>
<dbReference type="PANTHER" id="PTHR31299:SF0">
    <property type="entry name" value="ESTERASE, PUTATIVE (AFU_ORTHOLOGUE AFUA_1G05850)-RELATED"/>
    <property type="match status" value="1"/>
</dbReference>
<dbReference type="Gene3D" id="3.30.1870.10">
    <property type="entry name" value="EreA-like, domain 2"/>
    <property type="match status" value="1"/>
</dbReference>
<dbReference type="PIRSF" id="PIRSF036794">
    <property type="entry name" value="UCP_erythr_ester"/>
    <property type="match status" value="1"/>
</dbReference>
<dbReference type="STRING" id="56107.Cylst_4096"/>
<dbReference type="InterPro" id="IPR014622">
    <property type="entry name" value="UCP036794_erythomycin"/>
</dbReference>
<dbReference type="HOGENOM" id="CLU_026490_1_0_3"/>
<reference evidence="1 2" key="1">
    <citation type="submission" date="2012-06" db="EMBL/GenBank/DDBJ databases">
        <title>Finished chromosome of genome of Cylindrospermum stagnale PCC 7417.</title>
        <authorList>
            <consortium name="US DOE Joint Genome Institute"/>
            <person name="Gugger M."/>
            <person name="Coursin T."/>
            <person name="Rippka R."/>
            <person name="Tandeau De Marsac N."/>
            <person name="Huntemann M."/>
            <person name="Wei C.-L."/>
            <person name="Han J."/>
            <person name="Detter J.C."/>
            <person name="Han C."/>
            <person name="Tapia R."/>
            <person name="Chen A."/>
            <person name="Kyrpides N."/>
            <person name="Mavromatis K."/>
            <person name="Markowitz V."/>
            <person name="Szeto E."/>
            <person name="Ivanova N."/>
            <person name="Pagani I."/>
            <person name="Pati A."/>
            <person name="Goodwin L."/>
            <person name="Nordberg H.P."/>
            <person name="Cantor M.N."/>
            <person name="Hua S.X."/>
            <person name="Woyke T."/>
            <person name="Kerfeld C.A."/>
        </authorList>
    </citation>
    <scope>NUCLEOTIDE SEQUENCE [LARGE SCALE GENOMIC DNA]</scope>
    <source>
        <strain evidence="1 2">PCC 7417</strain>
    </source>
</reference>
<dbReference type="EMBL" id="CP003642">
    <property type="protein sequence ID" value="AFZ26203.1"/>
    <property type="molecule type" value="Genomic_DNA"/>
</dbReference>
<dbReference type="GO" id="GO:0046677">
    <property type="term" value="P:response to antibiotic"/>
    <property type="evidence" value="ECO:0007669"/>
    <property type="project" value="InterPro"/>
</dbReference>
<keyword evidence="2" id="KW-1185">Reference proteome</keyword>
<dbReference type="InterPro" id="IPR007815">
    <property type="entry name" value="Emycin_Estase"/>
</dbReference>
<dbReference type="InterPro" id="IPR052036">
    <property type="entry name" value="Hydrolase/PRTase-associated"/>
</dbReference>
<dbReference type="Gene3D" id="3.40.1660.10">
    <property type="entry name" value="EreA-like (biosynthetic domain)"/>
    <property type="match status" value="1"/>
</dbReference>
<protein>
    <submittedName>
        <fullName evidence="1">Erythromycin esterase-like enzyme</fullName>
    </submittedName>
</protein>
<accession>K9X153</accession>
<dbReference type="Proteomes" id="UP000010475">
    <property type="component" value="Chromosome"/>
</dbReference>
<sequence length="448" mass="50894">MPDATKIHLVDAVRESAYQLTGAAADYDPLINLIGNARFVLIGEASHGTHEFYEQRAEITKRLIREKGFTAVTVEADWPDAYRVNRYVRGESNDLTPAEALAGFQRFPAWMWRNTDILNFVNWLREYNDELPENATKVGFYGLDLYSMYASIEAVLKYLDQVDPEAAHRARDRYSCLEYFGEDAQTYGYATSFGLTPTCEQEVINQLWELQRRTAEDSQKTGQVEADELFSVEQNALLVKNAEAYYRSMFHGRVSSWNIRDRHMAETLDRLVTHLDQQGNATKVIVWEHNSHLGDARATDMGLRGEVNVGQLVRERYGRDAVLIGFTTYTGTVTAASDWGATAELKQVQPALSGSYEALFHQTQLPQFLLLLQDDYSAISGLGESLLERAIGVIYRPETEHLSHYFYARLPEQFDAVIYIDDTKGVQPLDRTAYWEMGEAPETFPSAL</sequence>
<dbReference type="PATRIC" id="fig|56107.3.peg.4497"/>
<evidence type="ECO:0000313" key="1">
    <source>
        <dbReference type="EMBL" id="AFZ26203.1"/>
    </source>
</evidence>
<organism evidence="1 2">
    <name type="scientific">Cylindrospermum stagnale PCC 7417</name>
    <dbReference type="NCBI Taxonomy" id="56107"/>
    <lineage>
        <taxon>Bacteria</taxon>
        <taxon>Bacillati</taxon>
        <taxon>Cyanobacteriota</taxon>
        <taxon>Cyanophyceae</taxon>
        <taxon>Nostocales</taxon>
        <taxon>Nostocaceae</taxon>
        <taxon>Cylindrospermum</taxon>
    </lineage>
</organism>
<proteinExistence type="predicted"/>
<dbReference type="OrthoDB" id="9810066at2"/>
<evidence type="ECO:0000313" key="2">
    <source>
        <dbReference type="Proteomes" id="UP000010475"/>
    </source>
</evidence>
<name>K9X153_9NOST</name>
<gene>
    <name evidence="1" type="ORF">Cylst_4096</name>
</gene>
<dbReference type="AlphaFoldDB" id="K9X153"/>
<dbReference type="CDD" id="cd14728">
    <property type="entry name" value="Ere-like"/>
    <property type="match status" value="1"/>
</dbReference>
<dbReference type="PANTHER" id="PTHR31299">
    <property type="entry name" value="ESTERASE, PUTATIVE (AFU_ORTHOLOGUE AFUA_1G05850)-RELATED"/>
    <property type="match status" value="1"/>
</dbReference>
<dbReference type="RefSeq" id="WP_015209445.1">
    <property type="nucleotide sequence ID" value="NC_019757.1"/>
</dbReference>
<dbReference type="Gene3D" id="1.20.1440.30">
    <property type="entry name" value="Biosynthetic Protein domain"/>
    <property type="match status" value="1"/>
</dbReference>
<dbReference type="SUPFAM" id="SSF159501">
    <property type="entry name" value="EreA/ChaN-like"/>
    <property type="match status" value="1"/>
</dbReference>